<dbReference type="AlphaFoldDB" id="A0A5Q0BI96"/>
<dbReference type="OrthoDB" id="5564270at2"/>
<dbReference type="EMBL" id="CP044205">
    <property type="protein sequence ID" value="QFY43543.1"/>
    <property type="molecule type" value="Genomic_DNA"/>
</dbReference>
<evidence type="ECO:0000313" key="2">
    <source>
        <dbReference type="Proteomes" id="UP000325755"/>
    </source>
</evidence>
<sequence>MDTDYARCRMALRTKQAALAGGRTAGVFMLLSALAVSGCSSIRSGSNEVKTAVVDPAPDAGFIAHPERQRSRADLPFQKVWIKPGFDKNNYRELLVAPVNTRYMMEMDWLHGMSSAAWFSDVQADIAELGLYFHDQVVKAFKNDPHHRFRVVERQESQKHPALRLELALIEIDPSTPVLHALSWAGPPGTGTVAGVVNQRRAAFEGRLRDLKTNEIVATFADRDMADIAPIDLTRLTWYGPAKRIMERWAGQFVLIANRKQGEAVTDETPFTVMPF</sequence>
<dbReference type="Pfam" id="PF11769">
    <property type="entry name" value="DUF3313"/>
    <property type="match status" value="1"/>
</dbReference>
<dbReference type="InParanoid" id="A0A5Q0BI96"/>
<keyword evidence="2" id="KW-1185">Reference proteome</keyword>
<name>A0A5Q0BI96_9GAMM</name>
<dbReference type="KEGG" id="mmob:F6R98_13710"/>
<evidence type="ECO:0000313" key="1">
    <source>
        <dbReference type="EMBL" id="QFY43543.1"/>
    </source>
</evidence>
<accession>A0A5Q0BI96</accession>
<protein>
    <submittedName>
        <fullName evidence="1">DUF3313 domain-containing protein</fullName>
    </submittedName>
</protein>
<dbReference type="Proteomes" id="UP000325755">
    <property type="component" value="Chromosome"/>
</dbReference>
<dbReference type="InterPro" id="IPR021747">
    <property type="entry name" value="DUF3313"/>
</dbReference>
<gene>
    <name evidence="1" type="ORF">F6R98_13710</name>
</gene>
<reference evidence="1 2" key="1">
    <citation type="submission" date="2019-09" db="EMBL/GenBank/DDBJ databases">
        <title>Ecophysiology of the spiral-shaped methanotroph Methylospira mobilis as revealed by the complete genome sequence.</title>
        <authorList>
            <person name="Oshkin I.Y."/>
            <person name="Dedysh S.N."/>
            <person name="Miroshnikov K."/>
            <person name="Danilova O.V."/>
            <person name="Hakobyan A."/>
            <person name="Liesack W."/>
        </authorList>
    </citation>
    <scope>NUCLEOTIDE SEQUENCE [LARGE SCALE GENOMIC DNA]</scope>
    <source>
        <strain evidence="1 2">Shm1</strain>
    </source>
</reference>
<proteinExistence type="predicted"/>
<organism evidence="1 2">
    <name type="scientific">Candidatus Methylospira mobilis</name>
    <dbReference type="NCBI Taxonomy" id="1808979"/>
    <lineage>
        <taxon>Bacteria</taxon>
        <taxon>Pseudomonadati</taxon>
        <taxon>Pseudomonadota</taxon>
        <taxon>Gammaproteobacteria</taxon>
        <taxon>Methylococcales</taxon>
        <taxon>Methylococcaceae</taxon>
        <taxon>Candidatus Methylospira</taxon>
    </lineage>
</organism>